<comment type="caution">
    <text evidence="2">The sequence shown here is derived from an EMBL/GenBank/DDBJ whole genome shotgun (WGS) entry which is preliminary data.</text>
</comment>
<reference evidence="2 3" key="1">
    <citation type="submission" date="2024-04" db="EMBL/GenBank/DDBJ databases">
        <title>Bacillus oryzaecorticis sp. nov., a moderately halophilic bacterium isolated from rice husks.</title>
        <authorList>
            <person name="Zhu H.-S."/>
        </authorList>
    </citation>
    <scope>NUCLEOTIDE SEQUENCE [LARGE SCALE GENOMIC DNA]</scope>
    <source>
        <strain evidence="2 3">ZC255</strain>
    </source>
</reference>
<proteinExistence type="predicted"/>
<protein>
    <submittedName>
        <fullName evidence="2">Uncharacterized protein</fullName>
    </submittedName>
</protein>
<name>A0ABU9K3Y8_9BACI</name>
<evidence type="ECO:0000256" key="1">
    <source>
        <dbReference type="SAM" id="SignalP"/>
    </source>
</evidence>
<feature type="chain" id="PRO_5046906926" evidence="1">
    <location>
        <begin position="24"/>
        <end position="52"/>
    </location>
</feature>
<dbReference type="EMBL" id="JBBYAF010000001">
    <property type="protein sequence ID" value="MEL3970816.1"/>
    <property type="molecule type" value="Genomic_DNA"/>
</dbReference>
<organism evidence="2 3">
    <name type="scientific">Rossellomorea oryzaecorticis</name>
    <dbReference type="NCBI Taxonomy" id="1396505"/>
    <lineage>
        <taxon>Bacteria</taxon>
        <taxon>Bacillati</taxon>
        <taxon>Bacillota</taxon>
        <taxon>Bacilli</taxon>
        <taxon>Bacillales</taxon>
        <taxon>Bacillaceae</taxon>
        <taxon>Rossellomorea</taxon>
    </lineage>
</organism>
<evidence type="ECO:0000313" key="3">
    <source>
        <dbReference type="Proteomes" id="UP001389717"/>
    </source>
</evidence>
<evidence type="ECO:0000313" key="2">
    <source>
        <dbReference type="EMBL" id="MEL3970816.1"/>
    </source>
</evidence>
<dbReference type="Proteomes" id="UP001389717">
    <property type="component" value="Unassembled WGS sequence"/>
</dbReference>
<gene>
    <name evidence="2" type="ORF">AAEO50_00850</name>
</gene>
<dbReference type="RefSeq" id="WP_341979401.1">
    <property type="nucleotide sequence ID" value="NZ_JBBYAF010000001.1"/>
</dbReference>
<keyword evidence="3" id="KW-1185">Reference proteome</keyword>
<feature type="signal peptide" evidence="1">
    <location>
        <begin position="1"/>
        <end position="23"/>
    </location>
</feature>
<accession>A0ABU9K3Y8</accession>
<keyword evidence="1" id="KW-0732">Signal</keyword>
<sequence>MIKKCLLGLLLTTGILGSSFMFNQTETAGDEIFPPLLDEVEPEVEVIVDLKV</sequence>